<protein>
    <submittedName>
        <fullName evidence="1">Uncharacterized protein</fullName>
    </submittedName>
</protein>
<keyword evidence="2" id="KW-1185">Reference proteome</keyword>
<dbReference type="STRING" id="1122180.Lokhon_00421"/>
<dbReference type="PATRIC" id="fig|1122180.6.peg.424"/>
<dbReference type="EMBL" id="APGJ01000002">
    <property type="protein sequence ID" value="EYD73435.1"/>
    <property type="molecule type" value="Genomic_DNA"/>
</dbReference>
<dbReference type="Proteomes" id="UP000025047">
    <property type="component" value="Unassembled WGS sequence"/>
</dbReference>
<gene>
    <name evidence="1" type="ORF">Lokhon_00421</name>
</gene>
<evidence type="ECO:0000313" key="1">
    <source>
        <dbReference type="EMBL" id="EYD73435.1"/>
    </source>
</evidence>
<accession>A0A017HGJ9</accession>
<proteinExistence type="predicted"/>
<evidence type="ECO:0000313" key="2">
    <source>
        <dbReference type="Proteomes" id="UP000025047"/>
    </source>
</evidence>
<dbReference type="AlphaFoldDB" id="A0A017HGJ9"/>
<reference evidence="1 2" key="1">
    <citation type="submission" date="2013-03" db="EMBL/GenBank/DDBJ databases">
        <authorList>
            <person name="Fiebig A."/>
            <person name="Goeker M."/>
            <person name="Klenk H.-P.P."/>
        </authorList>
    </citation>
    <scope>NUCLEOTIDE SEQUENCE [LARGE SCALE GENOMIC DNA]</scope>
    <source>
        <strain evidence="1 2">DSM 17492</strain>
    </source>
</reference>
<comment type="caution">
    <text evidence="1">The sequence shown here is derived from an EMBL/GenBank/DDBJ whole genome shotgun (WGS) entry which is preliminary data.</text>
</comment>
<sequence>MLLLGALILGGALGMALVVAALPLTVASAVGRPILSRGGPRDR</sequence>
<organism evidence="1 2">
    <name type="scientific">Limimaricola hongkongensis DSM 17492</name>
    <dbReference type="NCBI Taxonomy" id="1122180"/>
    <lineage>
        <taxon>Bacteria</taxon>
        <taxon>Pseudomonadati</taxon>
        <taxon>Pseudomonadota</taxon>
        <taxon>Alphaproteobacteria</taxon>
        <taxon>Rhodobacterales</taxon>
        <taxon>Paracoccaceae</taxon>
        <taxon>Limimaricola</taxon>
    </lineage>
</organism>
<name>A0A017HGJ9_9RHOB</name>
<dbReference type="HOGENOM" id="CLU_3235654_0_0_5"/>